<dbReference type="OrthoDB" id="5229808at2759"/>
<dbReference type="EMBL" id="LFWA01000007">
    <property type="protein sequence ID" value="KTW30398.1"/>
    <property type="molecule type" value="Genomic_DNA"/>
</dbReference>
<evidence type="ECO:0000313" key="3">
    <source>
        <dbReference type="Proteomes" id="UP000053447"/>
    </source>
</evidence>
<feature type="transmembrane region" description="Helical" evidence="1">
    <location>
        <begin position="128"/>
        <end position="148"/>
    </location>
</feature>
<comment type="caution">
    <text evidence="2">The sequence shown here is derived from an EMBL/GenBank/DDBJ whole genome shotgun (WGS) entry which is preliminary data.</text>
</comment>
<keyword evidence="1" id="KW-0472">Membrane</keyword>
<protein>
    <recommendedName>
        <fullName evidence="4">ER membrane protein SH3</fullName>
    </recommendedName>
</protein>
<evidence type="ECO:0008006" key="4">
    <source>
        <dbReference type="Google" id="ProtNLM"/>
    </source>
</evidence>
<gene>
    <name evidence="2" type="ORF">T551_01681</name>
</gene>
<keyword evidence="1" id="KW-0812">Transmembrane</keyword>
<dbReference type="GO" id="GO:0051082">
    <property type="term" value="F:unfolded protein binding"/>
    <property type="evidence" value="ECO:0007669"/>
    <property type="project" value="TreeGrafter"/>
</dbReference>
<evidence type="ECO:0000256" key="1">
    <source>
        <dbReference type="SAM" id="Phobius"/>
    </source>
</evidence>
<dbReference type="STRING" id="1408657.A0A0W4ZPW0"/>
<dbReference type="GeneID" id="28940199"/>
<dbReference type="InterPro" id="IPR013248">
    <property type="entry name" value="Psh3/Shr3"/>
</dbReference>
<feature type="transmembrane region" description="Helical" evidence="1">
    <location>
        <begin position="86"/>
        <end position="108"/>
    </location>
</feature>
<feature type="transmembrane region" description="Helical" evidence="1">
    <location>
        <begin position="61"/>
        <end position="79"/>
    </location>
</feature>
<dbReference type="RefSeq" id="XP_018229689.1">
    <property type="nucleotide sequence ID" value="XM_018373944.1"/>
</dbReference>
<proteinExistence type="predicted"/>
<dbReference type="SMART" id="SM00786">
    <property type="entry name" value="SHR3_chaperone"/>
    <property type="match status" value="1"/>
</dbReference>
<sequence>MKKTLASYLIVCSSSFFLGILFNNWMVDHFTLWVNPVTDQALLNAETYYQLLYKAPPIHRAVLHAVICFGLVAHAIKLYGGNQSNLLFDSGSLILYVAGVIIYMVYLVQGLQAIFQHNYTPLSKLDTLQILAVSQVVLALILMGILVLQSSQFCAEQAVLHSSAFNKRPRKHSQNNKRWLDTAFNAKI</sequence>
<dbReference type="GO" id="GO:0006888">
    <property type="term" value="P:endoplasmic reticulum to Golgi vesicle-mediated transport"/>
    <property type="evidence" value="ECO:0007669"/>
    <property type="project" value="TreeGrafter"/>
</dbReference>
<keyword evidence="1" id="KW-1133">Transmembrane helix</keyword>
<organism evidence="2 3">
    <name type="scientific">Pneumocystis jirovecii (strain RU7)</name>
    <name type="common">Human pneumocystis pneumonia agent</name>
    <dbReference type="NCBI Taxonomy" id="1408657"/>
    <lineage>
        <taxon>Eukaryota</taxon>
        <taxon>Fungi</taxon>
        <taxon>Dikarya</taxon>
        <taxon>Ascomycota</taxon>
        <taxon>Taphrinomycotina</taxon>
        <taxon>Pneumocystomycetes</taxon>
        <taxon>Pneumocystaceae</taxon>
        <taxon>Pneumocystis</taxon>
    </lineage>
</organism>
<keyword evidence="3" id="KW-1185">Reference proteome</keyword>
<name>A0A0W4ZPW0_PNEJ7</name>
<dbReference type="GO" id="GO:0005789">
    <property type="term" value="C:endoplasmic reticulum membrane"/>
    <property type="evidence" value="ECO:0007669"/>
    <property type="project" value="TreeGrafter"/>
</dbReference>
<feature type="transmembrane region" description="Helical" evidence="1">
    <location>
        <begin position="7"/>
        <end position="27"/>
    </location>
</feature>
<dbReference type="VEuPathDB" id="FungiDB:T551_01681"/>
<accession>A0A0W4ZPW0</accession>
<dbReference type="Proteomes" id="UP000053447">
    <property type="component" value="Unassembled WGS sequence"/>
</dbReference>
<dbReference type="PANTHER" id="PTHR28228:SF1">
    <property type="entry name" value="SECRETORY COMPONENT PROTEIN SHR3"/>
    <property type="match status" value="1"/>
</dbReference>
<dbReference type="Pfam" id="PF08229">
    <property type="entry name" value="SHR3_chaperone"/>
    <property type="match status" value="1"/>
</dbReference>
<evidence type="ECO:0000313" key="2">
    <source>
        <dbReference type="EMBL" id="KTW30398.1"/>
    </source>
</evidence>
<dbReference type="PANTHER" id="PTHR28228">
    <property type="entry name" value="SECRETORY COMPONENT PROTEIN SHR3"/>
    <property type="match status" value="1"/>
</dbReference>
<reference evidence="3" key="1">
    <citation type="journal article" date="2016" name="Nat. Commun.">
        <title>Genome analysis of three Pneumocystis species reveals adaptation mechanisms to life exclusively in mammalian hosts.</title>
        <authorList>
            <person name="Ma L."/>
            <person name="Chen Z."/>
            <person name="Huang D.W."/>
            <person name="Kutty G."/>
            <person name="Ishihara M."/>
            <person name="Wang H."/>
            <person name="Abouelleil A."/>
            <person name="Bishop L."/>
            <person name="Davey E."/>
            <person name="Deng R."/>
            <person name="Deng X."/>
            <person name="Fan L."/>
            <person name="Fantoni G."/>
            <person name="Fitzgerald M."/>
            <person name="Gogineni E."/>
            <person name="Goldberg J.M."/>
            <person name="Handley G."/>
            <person name="Hu X."/>
            <person name="Huber C."/>
            <person name="Jiao X."/>
            <person name="Jones K."/>
            <person name="Levin J.Z."/>
            <person name="Liu Y."/>
            <person name="Macdonald P."/>
            <person name="Melnikov A."/>
            <person name="Raley C."/>
            <person name="Sassi M."/>
            <person name="Sherman B.T."/>
            <person name="Song X."/>
            <person name="Sykes S."/>
            <person name="Tran B."/>
            <person name="Walsh L."/>
            <person name="Xia Y."/>
            <person name="Yang J."/>
            <person name="Young S."/>
            <person name="Zeng Q."/>
            <person name="Zheng X."/>
            <person name="Stephens R."/>
            <person name="Nusbaum C."/>
            <person name="Birren B.W."/>
            <person name="Azadi P."/>
            <person name="Lempicki R.A."/>
            <person name="Cuomo C.A."/>
            <person name="Kovacs J.A."/>
        </authorList>
    </citation>
    <scope>NUCLEOTIDE SEQUENCE [LARGE SCALE GENOMIC DNA]</scope>
    <source>
        <strain evidence="3">RU7</strain>
    </source>
</reference>
<dbReference type="AlphaFoldDB" id="A0A0W4ZPW0"/>